<evidence type="ECO:0000256" key="1">
    <source>
        <dbReference type="SAM" id="MobiDB-lite"/>
    </source>
</evidence>
<name>I3T1T6_MEDTR</name>
<accession>I3T1T6</accession>
<feature type="region of interest" description="Disordered" evidence="1">
    <location>
        <begin position="1"/>
        <end position="22"/>
    </location>
</feature>
<evidence type="ECO:0000313" key="2">
    <source>
        <dbReference type="EMBL" id="AFK46478.1"/>
    </source>
</evidence>
<reference evidence="2" key="1">
    <citation type="submission" date="2012-05" db="EMBL/GenBank/DDBJ databases">
        <authorList>
            <person name="Krishnakumar V."/>
            <person name="Cheung F."/>
            <person name="Xiao Y."/>
            <person name="Chan A."/>
            <person name="Moskal W.A."/>
            <person name="Town C.D."/>
        </authorList>
    </citation>
    <scope>NUCLEOTIDE SEQUENCE</scope>
</reference>
<proteinExistence type="evidence at transcript level"/>
<sequence length="68" mass="7749">MMMVVTEKGVRHQGTVKEKKTVQESMRKKLVMSHILRKTTSMSELEGVKLLIAIVLQKELEGKRLVKG</sequence>
<dbReference type="AlphaFoldDB" id="I3T1T6"/>
<organism evidence="2">
    <name type="scientific">Medicago truncatula</name>
    <name type="common">Barrel medic</name>
    <name type="synonym">Medicago tribuloides</name>
    <dbReference type="NCBI Taxonomy" id="3880"/>
    <lineage>
        <taxon>Eukaryota</taxon>
        <taxon>Viridiplantae</taxon>
        <taxon>Streptophyta</taxon>
        <taxon>Embryophyta</taxon>
        <taxon>Tracheophyta</taxon>
        <taxon>Spermatophyta</taxon>
        <taxon>Magnoliopsida</taxon>
        <taxon>eudicotyledons</taxon>
        <taxon>Gunneridae</taxon>
        <taxon>Pentapetalae</taxon>
        <taxon>rosids</taxon>
        <taxon>fabids</taxon>
        <taxon>Fabales</taxon>
        <taxon>Fabaceae</taxon>
        <taxon>Papilionoideae</taxon>
        <taxon>50 kb inversion clade</taxon>
        <taxon>NPAAA clade</taxon>
        <taxon>Hologalegina</taxon>
        <taxon>IRL clade</taxon>
        <taxon>Trifolieae</taxon>
        <taxon>Medicago</taxon>
    </lineage>
</organism>
<dbReference type="EMBL" id="BT146684">
    <property type="protein sequence ID" value="AFK46478.1"/>
    <property type="molecule type" value="mRNA"/>
</dbReference>
<protein>
    <submittedName>
        <fullName evidence="2">Uncharacterized protein</fullName>
    </submittedName>
</protein>